<dbReference type="Proteomes" id="UP000481087">
    <property type="component" value="Unassembled WGS sequence"/>
</dbReference>
<comment type="caution">
    <text evidence="1">The sequence shown here is derived from an EMBL/GenBank/DDBJ whole genome shotgun (WGS) entry which is preliminary data.</text>
</comment>
<sequence length="77" mass="8669">MKVKSSVRRKANGKLLGKAKPIRGKKVLLRKRKSPAKALLTHRGGFDKGFDNGYDRGYMDGFHKGFEQGFDHQYSAS</sequence>
<keyword evidence="2" id="KW-1185">Reference proteome</keyword>
<proteinExistence type="predicted"/>
<gene>
    <name evidence="1" type="ORF">GQF01_28125</name>
</gene>
<protein>
    <submittedName>
        <fullName evidence="1">Uncharacterized protein</fullName>
    </submittedName>
</protein>
<evidence type="ECO:0000313" key="1">
    <source>
        <dbReference type="EMBL" id="MZQ85975.1"/>
    </source>
</evidence>
<evidence type="ECO:0000313" key="2">
    <source>
        <dbReference type="Proteomes" id="UP000481087"/>
    </source>
</evidence>
<accession>A0A6L8V6V2</accession>
<dbReference type="RefSeq" id="WP_161410283.1">
    <property type="nucleotide sequence ID" value="NZ_WTUZ01000037.1"/>
</dbReference>
<organism evidence="1 2">
    <name type="scientific">Paenibacillus silvestris</name>
    <dbReference type="NCBI Taxonomy" id="2606219"/>
    <lineage>
        <taxon>Bacteria</taxon>
        <taxon>Bacillati</taxon>
        <taxon>Bacillota</taxon>
        <taxon>Bacilli</taxon>
        <taxon>Bacillales</taxon>
        <taxon>Paenibacillaceae</taxon>
        <taxon>Paenibacillus</taxon>
    </lineage>
</organism>
<dbReference type="EMBL" id="WTUZ01000037">
    <property type="protein sequence ID" value="MZQ85975.1"/>
    <property type="molecule type" value="Genomic_DNA"/>
</dbReference>
<reference evidence="1 2" key="1">
    <citation type="submission" date="2019-12" db="EMBL/GenBank/DDBJ databases">
        <title>Paenibacillus sp. nov. sp. isolated from soil.</title>
        <authorList>
            <person name="Kim J."/>
            <person name="Jeong S.E."/>
            <person name="Jung H.S."/>
            <person name="Jeon C.O."/>
        </authorList>
    </citation>
    <scope>NUCLEOTIDE SEQUENCE [LARGE SCALE GENOMIC DNA]</scope>
    <source>
        <strain evidence="1 2">5J-6</strain>
    </source>
</reference>
<name>A0A6L8V6V2_9BACL</name>
<dbReference type="AlphaFoldDB" id="A0A6L8V6V2"/>